<dbReference type="EMBL" id="AE017283">
    <property type="protein sequence ID" value="AAT83826.1"/>
    <property type="molecule type" value="Genomic_DNA"/>
</dbReference>
<dbReference type="AlphaFoldDB" id="Q6A5Y7"/>
<proteinExistence type="predicted"/>
<accession>Q6A5Y7</accession>
<protein>
    <submittedName>
        <fullName evidence="2">Uncharacterized protein</fullName>
    </submittedName>
</protein>
<feature type="region of interest" description="Disordered" evidence="1">
    <location>
        <begin position="36"/>
        <end position="60"/>
    </location>
</feature>
<name>Q6A5Y7_CUTAK</name>
<evidence type="ECO:0000313" key="3">
    <source>
        <dbReference type="Proteomes" id="UP000000603"/>
    </source>
</evidence>
<dbReference type="KEGG" id="pac:PPA2119"/>
<evidence type="ECO:0000256" key="1">
    <source>
        <dbReference type="SAM" id="MobiDB-lite"/>
    </source>
</evidence>
<dbReference type="EnsemblBacteria" id="AAT83826">
    <property type="protein sequence ID" value="AAT83826"/>
    <property type="gene ID" value="PPA2119"/>
</dbReference>
<organism evidence="2 3">
    <name type="scientific">Cutibacterium acnes (strain DSM 16379 / KPA171202)</name>
    <name type="common">Propionibacterium acnes</name>
    <dbReference type="NCBI Taxonomy" id="267747"/>
    <lineage>
        <taxon>Bacteria</taxon>
        <taxon>Bacillati</taxon>
        <taxon>Actinomycetota</taxon>
        <taxon>Actinomycetes</taxon>
        <taxon>Propionibacteriales</taxon>
        <taxon>Propionibacteriaceae</taxon>
        <taxon>Cutibacterium</taxon>
    </lineage>
</organism>
<feature type="compositionally biased region" description="Polar residues" evidence="1">
    <location>
        <begin position="49"/>
        <end position="59"/>
    </location>
</feature>
<gene>
    <name evidence="2" type="ordered locus">PPA2119</name>
</gene>
<evidence type="ECO:0000313" key="2">
    <source>
        <dbReference type="EMBL" id="AAT83826.1"/>
    </source>
</evidence>
<sequence length="81" mass="8883">MTPGTRIVLESAMSMTTPRRLAVSVGTYRNRHARRVDAVPPMPGDEMSDAQSTRSASVRSESDVYRAVWNTVKGSMGNLVE</sequence>
<dbReference type="HOGENOM" id="CLU_2571009_0_0_11"/>
<dbReference type="Proteomes" id="UP000000603">
    <property type="component" value="Chromosome"/>
</dbReference>
<reference evidence="2 3" key="1">
    <citation type="journal article" date="2004" name="Science">
        <title>The complete genome sequence of Propionibacterium acnes, a commensal of human skin.</title>
        <authorList>
            <person name="Bruggemann H."/>
            <person name="Henne A."/>
            <person name="Hoster F."/>
            <person name="Liesegang H."/>
            <person name="Wiezer A."/>
            <person name="Strittmatter A."/>
            <person name="Hujer S."/>
            <person name="Durre P."/>
            <person name="Gottschalk G."/>
        </authorList>
    </citation>
    <scope>NUCLEOTIDE SEQUENCE [LARGE SCALE GENOMIC DNA]</scope>
    <source>
        <strain evidence="3">DSM 16379 / KPA171202</strain>
    </source>
</reference>